<sequence>MSKTDSIAVPPLLRRLKPAGRKKKDLAAKDSTSGKAVIDSVLSGNTHRTDLLHWKAPKPFSLTDVRFRDEGYFKGNPYFHPEQGIAHNGVLGDPAPYSVSNDNTVAGTLLVCFALAMIAASMSSNFIVRQIKSLFHMPHRRTMVSETAYEVRFQLFLVLQTALLFSITYYLYTRSLTGGAYILDSQLAIVGIYLAVFLCYFLIKYLLYSLVNWVYFDRKSNSQWTRLCLFLTSAEGVLTFPVVLLLIYFHLSVHYTLIYVVSVIAIIKILTFYQGFVIFFRRTAASLQIILYFCALELMPLTALLGILTYTGNYLTINY</sequence>
<dbReference type="eggNOG" id="ENOG50321UV">
    <property type="taxonomic scope" value="Bacteria"/>
</dbReference>
<keyword evidence="1" id="KW-1133">Transmembrane helix</keyword>
<evidence type="ECO:0000313" key="3">
    <source>
        <dbReference type="Proteomes" id="UP000070533"/>
    </source>
</evidence>
<dbReference type="RefSeq" id="WP_060940381.1">
    <property type="nucleotide sequence ID" value="NZ_KQ957209.1"/>
</dbReference>
<evidence type="ECO:0008006" key="4">
    <source>
        <dbReference type="Google" id="ProtNLM"/>
    </source>
</evidence>
<keyword evidence="1" id="KW-0812">Transmembrane</keyword>
<accession>A0A133QF61</accession>
<feature type="transmembrane region" description="Helical" evidence="1">
    <location>
        <begin position="289"/>
        <end position="310"/>
    </location>
</feature>
<keyword evidence="3" id="KW-1185">Reference proteome</keyword>
<dbReference type="EMBL" id="LRQG01000051">
    <property type="protein sequence ID" value="KXA41516.1"/>
    <property type="molecule type" value="Genomic_DNA"/>
</dbReference>
<evidence type="ECO:0000256" key="1">
    <source>
        <dbReference type="SAM" id="Phobius"/>
    </source>
</evidence>
<evidence type="ECO:0000313" key="2">
    <source>
        <dbReference type="EMBL" id="KXA41516.1"/>
    </source>
</evidence>
<dbReference type="STRING" id="28128.HMPREF3226_00854"/>
<reference evidence="3" key="1">
    <citation type="submission" date="2016-01" db="EMBL/GenBank/DDBJ databases">
        <authorList>
            <person name="Mitreva M."/>
            <person name="Pepin K.H."/>
            <person name="Mihindukulasuriya K.A."/>
            <person name="Fulton R."/>
            <person name="Fronick C."/>
            <person name="O'Laughlin M."/>
            <person name="Miner T."/>
            <person name="Herter B."/>
            <person name="Rosa B.A."/>
            <person name="Cordes M."/>
            <person name="Tomlinson C."/>
            <person name="Wollam A."/>
            <person name="Palsikar V.B."/>
            <person name="Mardis E.R."/>
            <person name="Wilson R.K."/>
        </authorList>
    </citation>
    <scope>NUCLEOTIDE SEQUENCE [LARGE SCALE GENOMIC DNA]</scope>
    <source>
        <strain evidence="3">MJR7716</strain>
    </source>
</reference>
<organism evidence="2 3">
    <name type="scientific">Prevotella corporis</name>
    <dbReference type="NCBI Taxonomy" id="28128"/>
    <lineage>
        <taxon>Bacteria</taxon>
        <taxon>Pseudomonadati</taxon>
        <taxon>Bacteroidota</taxon>
        <taxon>Bacteroidia</taxon>
        <taxon>Bacteroidales</taxon>
        <taxon>Prevotellaceae</taxon>
        <taxon>Prevotella</taxon>
    </lineage>
</organism>
<protein>
    <recommendedName>
        <fullName evidence="4">DUF4271 domain-containing protein</fullName>
    </recommendedName>
</protein>
<dbReference type="OrthoDB" id="1467217at2"/>
<dbReference type="Pfam" id="PF14093">
    <property type="entry name" value="DUF4271"/>
    <property type="match status" value="1"/>
</dbReference>
<proteinExistence type="predicted"/>
<feature type="transmembrane region" description="Helical" evidence="1">
    <location>
        <begin position="192"/>
        <end position="215"/>
    </location>
</feature>
<dbReference type="AlphaFoldDB" id="A0A133QF61"/>
<dbReference type="Proteomes" id="UP000070533">
    <property type="component" value="Unassembled WGS sequence"/>
</dbReference>
<feature type="transmembrane region" description="Helical" evidence="1">
    <location>
        <begin position="257"/>
        <end position="280"/>
    </location>
</feature>
<gene>
    <name evidence="2" type="ORF">HMPREF3226_00854</name>
</gene>
<feature type="transmembrane region" description="Helical" evidence="1">
    <location>
        <begin position="105"/>
        <end position="128"/>
    </location>
</feature>
<dbReference type="InterPro" id="IPR025367">
    <property type="entry name" value="DUF4271"/>
</dbReference>
<name>A0A133QF61_9BACT</name>
<keyword evidence="1" id="KW-0472">Membrane</keyword>
<feature type="transmembrane region" description="Helical" evidence="1">
    <location>
        <begin position="227"/>
        <end position="251"/>
    </location>
</feature>
<dbReference type="PATRIC" id="fig|28128.5.peg.859"/>
<feature type="transmembrane region" description="Helical" evidence="1">
    <location>
        <begin position="149"/>
        <end position="172"/>
    </location>
</feature>
<comment type="caution">
    <text evidence="2">The sequence shown here is derived from an EMBL/GenBank/DDBJ whole genome shotgun (WGS) entry which is preliminary data.</text>
</comment>